<dbReference type="EMBL" id="MBFS01000036">
    <property type="protein sequence ID" value="PVV05127.1"/>
    <property type="molecule type" value="Genomic_DNA"/>
</dbReference>
<feature type="region of interest" description="Disordered" evidence="1">
    <location>
        <begin position="1191"/>
        <end position="1219"/>
    </location>
</feature>
<feature type="region of interest" description="Disordered" evidence="1">
    <location>
        <begin position="1092"/>
        <end position="1127"/>
    </location>
</feature>
<gene>
    <name evidence="2" type="ORF">BB560_000353</name>
</gene>
<evidence type="ECO:0000256" key="1">
    <source>
        <dbReference type="SAM" id="MobiDB-lite"/>
    </source>
</evidence>
<keyword evidence="3" id="KW-1185">Reference proteome</keyword>
<sequence>MGSYAKSLVSSIPQKSLGNSDNEFAEYVLRQVKNSPANRRIKYMATLKSGTKIMKTLLPDKSMMYFGEIENTYDIDKGANKNAPNATFHEFGPRERLESSSFALDSFQRHMNKYNRFDSSSSGSSSDSDSDHDRKKLTTKPLLFLNEQNGNTSSVCASCAAQGFGVCLCPKDSSRKASTQTNDNSNSFGNFTIDGVDYGTEYTDSNLYDSVKNKYARNKEYSKNGDTFDRNLNLNEFLGCDLSFFDDKPNKSFRSNSKQDKSLYANKSGVFQGTSKHGIRGIKASEYAHRVQSLFLKRFCNDELLYYGYTLSKRIQYLSARASQKKLIKNLEKLLQACRSTRLNLKAIATWEINQPKNIKNGCVTDYLFVINMSIVMFNTNYSKYCIDKFCVNPLCRAFRRVLNIVLNEGLRQSILTREEKSRVRRRLVNRYVDLDERILVVRELVSLLMLGERSRYRDLAKYAITRIGLEWEGPNEESPGFRENGFDSGTNMTGDTSGECNLDPKKVYEKAIQTLNDEYISSILNTRALNFDFARETEVGLLDLWNETVEKETGIELQKGYNMTSKTSSDNGESWNQTESSKGNIGNSGFNLDKQKATKNHLLSLPMILHLLVFGDEMKLEKILRSNKPIPMDVSSVEEMALQIVMSLGLTWELSEQPIKDYRLLCVSMLIELGSVLNKLVVFHDIRSGPRKSLDDVELQAINDELFSGNLDWFITLENLINYEYRKNQSVIAQLLVYLMITSKKLLGQRSEDFDPEVYLTCLIELLTEYRKRRPDYDYTVVWPEYSYNANCVKHIDTDKKSDFNTAVGRIKNDRIPEHLVIPMINYRKHIEKINQKQGYGGIERGDEEYESGSKSLYDGSYGYEKKGGNVVHFGKPVEGTSTSFNMRELGMKSINGEIGTKGWERNGKKDQIKKMEKIIIKSGTPLDMAKREAVGADFDRLYSWINKNFTVENKIRGMLNLQHLARDMYNINLGITGTTLNKGIPKLTARKQSYQTQFGYKNSNNININNSKSLRGDPGIITASMNGYANNKTVGRKSLDESVSREKGKIKEREKGALVPATDPVRYKELSHHIEETRPKKVYYSGTIEEKSAKSKEKEESSQFTKKQSFRDKGLNQTEPKGLELPEASISVAGVNTKKAFETRIGSELGQGSGSGSGSSIGMHHLGSPQNISKLVDNSASADEKWIETSRAKTSRASGTSYTQSPKNLPVFGTTIR</sequence>
<name>A0A2T9ZKS3_9FUNG</name>
<feature type="region of interest" description="Disordered" evidence="1">
    <location>
        <begin position="1146"/>
        <end position="1173"/>
    </location>
</feature>
<feature type="compositionally biased region" description="Basic and acidic residues" evidence="1">
    <location>
        <begin position="1092"/>
        <end position="1103"/>
    </location>
</feature>
<feature type="region of interest" description="Disordered" evidence="1">
    <location>
        <begin position="563"/>
        <end position="590"/>
    </location>
</feature>
<organism evidence="2 3">
    <name type="scientific">Smittium megazygosporum</name>
    <dbReference type="NCBI Taxonomy" id="133381"/>
    <lineage>
        <taxon>Eukaryota</taxon>
        <taxon>Fungi</taxon>
        <taxon>Fungi incertae sedis</taxon>
        <taxon>Zoopagomycota</taxon>
        <taxon>Kickxellomycotina</taxon>
        <taxon>Harpellomycetes</taxon>
        <taxon>Harpellales</taxon>
        <taxon>Legeriomycetaceae</taxon>
        <taxon>Smittium</taxon>
    </lineage>
</organism>
<dbReference type="AlphaFoldDB" id="A0A2T9ZKS3"/>
<protein>
    <submittedName>
        <fullName evidence="2">Uncharacterized protein</fullName>
    </submittedName>
</protein>
<feature type="compositionally biased region" description="Gly residues" evidence="1">
    <location>
        <begin position="1151"/>
        <end position="1161"/>
    </location>
</feature>
<proteinExistence type="predicted"/>
<feature type="region of interest" description="Disordered" evidence="1">
    <location>
        <begin position="115"/>
        <end position="134"/>
    </location>
</feature>
<reference evidence="2 3" key="1">
    <citation type="journal article" date="2018" name="MBio">
        <title>Comparative Genomics Reveals the Core Gene Toolbox for the Fungus-Insect Symbiosis.</title>
        <authorList>
            <person name="Wang Y."/>
            <person name="Stata M."/>
            <person name="Wang W."/>
            <person name="Stajich J.E."/>
            <person name="White M.M."/>
            <person name="Moncalvo J.M."/>
        </authorList>
    </citation>
    <scope>NUCLEOTIDE SEQUENCE [LARGE SCALE GENOMIC DNA]</scope>
    <source>
        <strain evidence="2 3">SC-DP-2</strain>
    </source>
</reference>
<accession>A0A2T9ZKS3</accession>
<dbReference type="OrthoDB" id="5549534at2759"/>
<evidence type="ECO:0000313" key="3">
    <source>
        <dbReference type="Proteomes" id="UP000245609"/>
    </source>
</evidence>
<comment type="caution">
    <text evidence="2">The sequence shown here is derived from an EMBL/GenBank/DDBJ whole genome shotgun (WGS) entry which is preliminary data.</text>
</comment>
<feature type="compositionally biased region" description="Polar residues" evidence="1">
    <location>
        <begin position="1197"/>
        <end position="1209"/>
    </location>
</feature>
<feature type="compositionally biased region" description="Low complexity" evidence="1">
    <location>
        <begin position="118"/>
        <end position="127"/>
    </location>
</feature>
<evidence type="ECO:0000313" key="2">
    <source>
        <dbReference type="EMBL" id="PVV05127.1"/>
    </source>
</evidence>
<dbReference type="Proteomes" id="UP000245609">
    <property type="component" value="Unassembled WGS sequence"/>
</dbReference>